<keyword evidence="3" id="KW-1185">Reference proteome</keyword>
<dbReference type="EMBL" id="KI925459">
    <property type="protein sequence ID" value="ETW80678.1"/>
    <property type="molecule type" value="Genomic_DNA"/>
</dbReference>
<accession>W4K4B3</accession>
<proteinExistence type="predicted"/>
<evidence type="ECO:0000313" key="3">
    <source>
        <dbReference type="Proteomes" id="UP000030671"/>
    </source>
</evidence>
<feature type="region of interest" description="Disordered" evidence="1">
    <location>
        <begin position="1"/>
        <end position="30"/>
    </location>
</feature>
<reference evidence="2 3" key="1">
    <citation type="journal article" date="2012" name="New Phytol.">
        <title>Insight into trade-off between wood decay and parasitism from the genome of a fungal forest pathogen.</title>
        <authorList>
            <person name="Olson A."/>
            <person name="Aerts A."/>
            <person name="Asiegbu F."/>
            <person name="Belbahri L."/>
            <person name="Bouzid O."/>
            <person name="Broberg A."/>
            <person name="Canback B."/>
            <person name="Coutinho P.M."/>
            <person name="Cullen D."/>
            <person name="Dalman K."/>
            <person name="Deflorio G."/>
            <person name="van Diepen L.T."/>
            <person name="Dunand C."/>
            <person name="Duplessis S."/>
            <person name="Durling M."/>
            <person name="Gonthier P."/>
            <person name="Grimwood J."/>
            <person name="Fossdal C.G."/>
            <person name="Hansson D."/>
            <person name="Henrissat B."/>
            <person name="Hietala A."/>
            <person name="Himmelstrand K."/>
            <person name="Hoffmeister D."/>
            <person name="Hogberg N."/>
            <person name="James T.Y."/>
            <person name="Karlsson M."/>
            <person name="Kohler A."/>
            <person name="Kues U."/>
            <person name="Lee Y.H."/>
            <person name="Lin Y.C."/>
            <person name="Lind M."/>
            <person name="Lindquist E."/>
            <person name="Lombard V."/>
            <person name="Lucas S."/>
            <person name="Lunden K."/>
            <person name="Morin E."/>
            <person name="Murat C."/>
            <person name="Park J."/>
            <person name="Raffaello T."/>
            <person name="Rouze P."/>
            <person name="Salamov A."/>
            <person name="Schmutz J."/>
            <person name="Solheim H."/>
            <person name="Stahlberg J."/>
            <person name="Velez H."/>
            <person name="de Vries R.P."/>
            <person name="Wiebenga A."/>
            <person name="Woodward S."/>
            <person name="Yakovlev I."/>
            <person name="Garbelotto M."/>
            <person name="Martin F."/>
            <person name="Grigoriev I.V."/>
            <person name="Stenlid J."/>
        </authorList>
    </citation>
    <scope>NUCLEOTIDE SEQUENCE [LARGE SCALE GENOMIC DNA]</scope>
    <source>
        <strain evidence="2 3">TC 32-1</strain>
    </source>
</reference>
<dbReference type="KEGG" id="hir:HETIRDRAFT_101799"/>
<dbReference type="OrthoDB" id="10648962at2759"/>
<feature type="compositionally biased region" description="Low complexity" evidence="1">
    <location>
        <begin position="11"/>
        <end position="30"/>
    </location>
</feature>
<evidence type="ECO:0000313" key="2">
    <source>
        <dbReference type="EMBL" id="ETW80678.1"/>
    </source>
</evidence>
<feature type="compositionally biased region" description="Pro residues" evidence="1">
    <location>
        <begin position="1"/>
        <end position="10"/>
    </location>
</feature>
<gene>
    <name evidence="2" type="ORF">HETIRDRAFT_101799</name>
</gene>
<feature type="region of interest" description="Disordered" evidence="1">
    <location>
        <begin position="37"/>
        <end position="56"/>
    </location>
</feature>
<dbReference type="AlphaFoldDB" id="W4K4B3"/>
<dbReference type="HOGENOM" id="CLU_1408943_0_0_1"/>
<sequence length="193" mass="20195">MSPDFDPPSSPSQSSAPSSSSASISSSSSSLSLPLSLDQMALHPHDPAVPASSRDVADAPFYSKLDMMPERIDEDAVMMDWDEDNASDESSGESRGRGRGFFIPSSLLSVPTAMCVCLEQRPRVRVPVPQAVSVSVSVSVSPASASAAGGVARVGRGSRGAGLGVARGERVATRPAWPCRWQKPHAVVSFRAL</sequence>
<name>W4K4B3_HETIT</name>
<protein>
    <submittedName>
        <fullName evidence="2">Uncharacterized protein</fullName>
    </submittedName>
</protein>
<dbReference type="InParanoid" id="W4K4B3"/>
<dbReference type="Proteomes" id="UP000030671">
    <property type="component" value="Unassembled WGS sequence"/>
</dbReference>
<dbReference type="GeneID" id="20665796"/>
<evidence type="ECO:0000256" key="1">
    <source>
        <dbReference type="SAM" id="MobiDB-lite"/>
    </source>
</evidence>
<dbReference type="RefSeq" id="XP_009547397.1">
    <property type="nucleotide sequence ID" value="XM_009549102.1"/>
</dbReference>
<organism evidence="2 3">
    <name type="scientific">Heterobasidion irregulare (strain TC 32-1)</name>
    <dbReference type="NCBI Taxonomy" id="747525"/>
    <lineage>
        <taxon>Eukaryota</taxon>
        <taxon>Fungi</taxon>
        <taxon>Dikarya</taxon>
        <taxon>Basidiomycota</taxon>
        <taxon>Agaricomycotina</taxon>
        <taxon>Agaricomycetes</taxon>
        <taxon>Russulales</taxon>
        <taxon>Bondarzewiaceae</taxon>
        <taxon>Heterobasidion</taxon>
        <taxon>Heterobasidion annosum species complex</taxon>
    </lineage>
</organism>